<keyword evidence="3" id="KW-1185">Reference proteome</keyword>
<feature type="transmembrane region" description="Helical" evidence="1">
    <location>
        <begin position="189"/>
        <end position="214"/>
    </location>
</feature>
<dbReference type="Proteomes" id="UP000294664">
    <property type="component" value="Unassembled WGS sequence"/>
</dbReference>
<keyword evidence="1" id="KW-0812">Transmembrane</keyword>
<evidence type="ECO:0000313" key="3">
    <source>
        <dbReference type="Proteomes" id="UP000294664"/>
    </source>
</evidence>
<comment type="caution">
    <text evidence="2">The sequence shown here is derived from an EMBL/GenBank/DDBJ whole genome shotgun (WGS) entry which is preliminary data.</text>
</comment>
<reference evidence="2 3" key="1">
    <citation type="submission" date="2019-03" db="EMBL/GenBank/DDBJ databases">
        <title>Genomic Encyclopedia of Type Strains, Phase IV (KMG-IV): sequencing the most valuable type-strain genomes for metagenomic binning, comparative biology and taxonomic classification.</title>
        <authorList>
            <person name="Goeker M."/>
        </authorList>
    </citation>
    <scope>NUCLEOTIDE SEQUENCE [LARGE SCALE GENOMIC DNA]</scope>
    <source>
        <strain evidence="2 3">DSM 9035</strain>
    </source>
</reference>
<gene>
    <name evidence="2" type="ORF">EDC64_108137</name>
</gene>
<keyword evidence="1" id="KW-1133">Transmembrane helix</keyword>
<feature type="transmembrane region" description="Helical" evidence="1">
    <location>
        <begin position="45"/>
        <end position="62"/>
    </location>
</feature>
<evidence type="ECO:0008006" key="4">
    <source>
        <dbReference type="Google" id="ProtNLM"/>
    </source>
</evidence>
<dbReference type="AlphaFoldDB" id="A0A4R3LU26"/>
<evidence type="ECO:0000313" key="2">
    <source>
        <dbReference type="EMBL" id="TCT03971.1"/>
    </source>
</evidence>
<organism evidence="2 3">
    <name type="scientific">Aquabacter spiritensis</name>
    <dbReference type="NCBI Taxonomy" id="933073"/>
    <lineage>
        <taxon>Bacteria</taxon>
        <taxon>Pseudomonadati</taxon>
        <taxon>Pseudomonadota</taxon>
        <taxon>Alphaproteobacteria</taxon>
        <taxon>Hyphomicrobiales</taxon>
        <taxon>Xanthobacteraceae</taxon>
        <taxon>Aquabacter</taxon>
    </lineage>
</organism>
<keyword evidence="1" id="KW-0472">Membrane</keyword>
<evidence type="ECO:0000256" key="1">
    <source>
        <dbReference type="SAM" id="Phobius"/>
    </source>
</evidence>
<dbReference type="EMBL" id="SMAI01000008">
    <property type="protein sequence ID" value="TCT03971.1"/>
    <property type="molecule type" value="Genomic_DNA"/>
</dbReference>
<sequence>MGAMTLVMAAVMVCVGAFSGFKSQLAVPFIVIAAAAFVVLKRIKYQYIIYGILALIVAYSIIEPFRSYLGRNPNVQPDSVSEMVDVLQKSYGERDRYQRAETPVLLSITSRLDVLGQTAVAIDYVDAGRLDPTIAEWMAEAIYLSPILAFLPRAFWPDKPSYSTGVWFNQHVRGSWYDSRTAVGMGPVAYLYLVGGLTGVLLGFFCIGILQAVIFEGVGRAGPGGLIVYFSVAMPLALLPTDLGVVLTSLIRMLPIAFLAQYFVLLPGRTRLSPTPPRQAPR</sequence>
<proteinExistence type="predicted"/>
<feature type="transmembrane region" description="Helical" evidence="1">
    <location>
        <begin position="245"/>
        <end position="265"/>
    </location>
</feature>
<feature type="transmembrane region" description="Helical" evidence="1">
    <location>
        <begin position="221"/>
        <end position="239"/>
    </location>
</feature>
<accession>A0A4R3LU26</accession>
<name>A0A4R3LU26_9HYPH</name>
<protein>
    <recommendedName>
        <fullName evidence="4">Oligosaccharide repeat unit polymerase</fullName>
    </recommendedName>
</protein>